<accession>A0A538SIL7</accession>
<proteinExistence type="predicted"/>
<dbReference type="AlphaFoldDB" id="A0A538SIL7"/>
<sequence>MSGERRPPSETTAAGYFGGMVDSYDSLIRRAVPSYEEMTARLLDYLPADAARVLELGCGTGNLSLALAARYPRAAFTFVDAAPEMLEVTRDRLERAYPAAERRSEFVLGRFEELALSAAAFDLSTSSISLHHVVDKGAVYRALFGALAPSSAFCFADQLGGGTEAVHEINWKRWLEFCREPGNCSEAEIESLLEHAAAHDHYTPLREHIRLLEAAGFRSVDCVWRNWIWGIVTAER</sequence>
<gene>
    <name evidence="3" type="ORF">E6K73_06320</name>
</gene>
<protein>
    <submittedName>
        <fullName evidence="3">Methyltransferase domain-containing protein</fullName>
    </submittedName>
</protein>
<dbReference type="PANTHER" id="PTHR43861">
    <property type="entry name" value="TRANS-ACONITATE 2-METHYLTRANSFERASE-RELATED"/>
    <property type="match status" value="1"/>
</dbReference>
<dbReference type="Pfam" id="PF13649">
    <property type="entry name" value="Methyltransf_25"/>
    <property type="match status" value="1"/>
</dbReference>
<organism evidence="3 4">
    <name type="scientific">Eiseniibacteriota bacterium</name>
    <dbReference type="NCBI Taxonomy" id="2212470"/>
    <lineage>
        <taxon>Bacteria</taxon>
        <taxon>Candidatus Eiseniibacteriota</taxon>
    </lineage>
</organism>
<evidence type="ECO:0000259" key="2">
    <source>
        <dbReference type="Pfam" id="PF13649"/>
    </source>
</evidence>
<evidence type="ECO:0000256" key="1">
    <source>
        <dbReference type="ARBA" id="ARBA00022679"/>
    </source>
</evidence>
<evidence type="ECO:0000313" key="4">
    <source>
        <dbReference type="Proteomes" id="UP000320184"/>
    </source>
</evidence>
<dbReference type="GO" id="GO:0032259">
    <property type="term" value="P:methylation"/>
    <property type="evidence" value="ECO:0007669"/>
    <property type="project" value="UniProtKB-KW"/>
</dbReference>
<dbReference type="Proteomes" id="UP000320184">
    <property type="component" value="Unassembled WGS sequence"/>
</dbReference>
<reference evidence="3 4" key="1">
    <citation type="journal article" date="2019" name="Nat. Microbiol.">
        <title>Mediterranean grassland soil C-N compound turnover is dependent on rainfall and depth, and is mediated by genomically divergent microorganisms.</title>
        <authorList>
            <person name="Diamond S."/>
            <person name="Andeer P.F."/>
            <person name="Li Z."/>
            <person name="Crits-Christoph A."/>
            <person name="Burstein D."/>
            <person name="Anantharaman K."/>
            <person name="Lane K.R."/>
            <person name="Thomas B.C."/>
            <person name="Pan C."/>
            <person name="Northen T.R."/>
            <person name="Banfield J.F."/>
        </authorList>
    </citation>
    <scope>NUCLEOTIDE SEQUENCE [LARGE SCALE GENOMIC DNA]</scope>
    <source>
        <strain evidence="3">WS_3</strain>
    </source>
</reference>
<evidence type="ECO:0000313" key="3">
    <source>
        <dbReference type="EMBL" id="TMQ51224.1"/>
    </source>
</evidence>
<keyword evidence="1 3" id="KW-0808">Transferase</keyword>
<feature type="domain" description="Methyltransferase" evidence="2">
    <location>
        <begin position="53"/>
        <end position="149"/>
    </location>
</feature>
<dbReference type="InterPro" id="IPR041698">
    <property type="entry name" value="Methyltransf_25"/>
</dbReference>
<comment type="caution">
    <text evidence="3">The sequence shown here is derived from an EMBL/GenBank/DDBJ whole genome shotgun (WGS) entry which is preliminary data.</text>
</comment>
<dbReference type="Gene3D" id="3.40.50.150">
    <property type="entry name" value="Vaccinia Virus protein VP39"/>
    <property type="match status" value="1"/>
</dbReference>
<keyword evidence="3" id="KW-0489">Methyltransferase</keyword>
<dbReference type="EMBL" id="VBOT01000077">
    <property type="protein sequence ID" value="TMQ51224.1"/>
    <property type="molecule type" value="Genomic_DNA"/>
</dbReference>
<dbReference type="SUPFAM" id="SSF53335">
    <property type="entry name" value="S-adenosyl-L-methionine-dependent methyltransferases"/>
    <property type="match status" value="1"/>
</dbReference>
<dbReference type="GO" id="GO:0008168">
    <property type="term" value="F:methyltransferase activity"/>
    <property type="evidence" value="ECO:0007669"/>
    <property type="project" value="UniProtKB-KW"/>
</dbReference>
<dbReference type="InterPro" id="IPR029063">
    <property type="entry name" value="SAM-dependent_MTases_sf"/>
</dbReference>
<dbReference type="CDD" id="cd02440">
    <property type="entry name" value="AdoMet_MTases"/>
    <property type="match status" value="1"/>
</dbReference>
<name>A0A538SIL7_UNCEI</name>